<dbReference type="Proteomes" id="UP000244180">
    <property type="component" value="Unassembled WGS sequence"/>
</dbReference>
<sequence length="277" mass="29852">MVSFGGGASARRQRAERSGRTPAEGGAHPHIIARALVRLDSDGEAFLTAPERPIDRRVDDSVVRLTASGPVMIQRARGDAPRFVARLPAEGPGLALGGALKSAVTLVVDGRALLSEHLGDLETDKAQSAFEAAVEALHSMSGVTKTERIVAFDRHPDYRPAQFAETLPARRRVPVQRHRAHIAGVLDEREAARGARRRVRRDGRRRRRGDLGRPVFRRQPDGRLSARRTSSRCPPPGRRCGGPLSASGACRFWIRGSGRRSAPGPAACPPHALLAGA</sequence>
<proteinExistence type="predicted"/>
<reference evidence="3 4" key="1">
    <citation type="submission" date="2017-08" db="EMBL/GenBank/DDBJ databases">
        <title>Burning lignite coal seam in the remote Altai Mountains harbors a hydrogen-driven thermophilic microbial community.</title>
        <authorList>
            <person name="Kadnikov V.V."/>
            <person name="Mardanov A.V."/>
            <person name="Ivasenko D."/>
            <person name="Beletsky A.V."/>
            <person name="Karnachuk O.V."/>
            <person name="Ravin N.V."/>
        </authorList>
    </citation>
    <scope>NUCLEOTIDE SEQUENCE [LARGE SCALE GENOMIC DNA]</scope>
    <source>
        <strain evidence="3">AL33</strain>
    </source>
</reference>
<dbReference type="InterPro" id="IPR041440">
    <property type="entry name" value="HypF_C"/>
</dbReference>
<organism evidence="3 4">
    <name type="scientific">Hydrogenibacillus schlegelii</name>
    <name type="common">Bacillus schlegelii</name>
    <dbReference type="NCBI Taxonomy" id="1484"/>
    <lineage>
        <taxon>Bacteria</taxon>
        <taxon>Bacillati</taxon>
        <taxon>Bacillota</taxon>
        <taxon>Bacilli</taxon>
        <taxon>Bacillales</taxon>
        <taxon>Bacillales Family X. Incertae Sedis</taxon>
        <taxon>Hydrogenibacillus</taxon>
    </lineage>
</organism>
<feature type="region of interest" description="Disordered" evidence="1">
    <location>
        <begin position="1"/>
        <end position="27"/>
    </location>
</feature>
<dbReference type="GO" id="GO:0051604">
    <property type="term" value="P:protein maturation"/>
    <property type="evidence" value="ECO:0007669"/>
    <property type="project" value="TreeGrafter"/>
</dbReference>
<feature type="compositionally biased region" description="Basic residues" evidence="1">
    <location>
        <begin position="194"/>
        <end position="208"/>
    </location>
</feature>
<gene>
    <name evidence="3" type="ORF">HSCHL_2593</name>
</gene>
<dbReference type="Gene3D" id="3.30.420.360">
    <property type="match status" value="1"/>
</dbReference>
<dbReference type="PANTHER" id="PTHR42959">
    <property type="entry name" value="CARBAMOYLTRANSFERASE"/>
    <property type="match status" value="1"/>
</dbReference>
<evidence type="ECO:0000313" key="4">
    <source>
        <dbReference type="Proteomes" id="UP000244180"/>
    </source>
</evidence>
<dbReference type="EMBL" id="PEBV01000077">
    <property type="protein sequence ID" value="PTQ50784.1"/>
    <property type="molecule type" value="Genomic_DNA"/>
</dbReference>
<evidence type="ECO:0000259" key="2">
    <source>
        <dbReference type="Pfam" id="PF17788"/>
    </source>
</evidence>
<feature type="domain" description="HypF Kae1-like" evidence="2">
    <location>
        <begin position="92"/>
        <end position="188"/>
    </location>
</feature>
<dbReference type="InterPro" id="IPR051060">
    <property type="entry name" value="Carbamoyltrans_HypF-like"/>
</dbReference>
<dbReference type="GO" id="GO:0008270">
    <property type="term" value="F:zinc ion binding"/>
    <property type="evidence" value="ECO:0007669"/>
    <property type="project" value="TreeGrafter"/>
</dbReference>
<dbReference type="GO" id="GO:0016743">
    <property type="term" value="F:carboxyl- or carbamoyltransferase activity"/>
    <property type="evidence" value="ECO:0007669"/>
    <property type="project" value="TreeGrafter"/>
</dbReference>
<accession>A0A2T5G3L4</accession>
<comment type="caution">
    <text evidence="3">The sequence shown here is derived from an EMBL/GenBank/DDBJ whole genome shotgun (WGS) entry which is preliminary data.</text>
</comment>
<dbReference type="PANTHER" id="PTHR42959:SF1">
    <property type="entry name" value="CARBAMOYLTRANSFERASE HYPF"/>
    <property type="match status" value="1"/>
</dbReference>
<dbReference type="Pfam" id="PF17788">
    <property type="entry name" value="HypF_C"/>
    <property type="match status" value="1"/>
</dbReference>
<name>A0A2T5G3L4_HYDSH</name>
<evidence type="ECO:0000313" key="3">
    <source>
        <dbReference type="EMBL" id="PTQ50784.1"/>
    </source>
</evidence>
<evidence type="ECO:0000256" key="1">
    <source>
        <dbReference type="SAM" id="MobiDB-lite"/>
    </source>
</evidence>
<dbReference type="AlphaFoldDB" id="A0A2T5G3L4"/>
<feature type="region of interest" description="Disordered" evidence="1">
    <location>
        <begin position="194"/>
        <end position="243"/>
    </location>
</feature>
<protein>
    <submittedName>
        <fullName evidence="3">[NiFe] hydrogenase metallocenter assembly protein HypF</fullName>
    </submittedName>
</protein>